<dbReference type="RefSeq" id="XP_030374228.1">
    <property type="nucleotide sequence ID" value="XM_030518368.1"/>
</dbReference>
<accession>A0A6J2TGJ1</accession>
<dbReference type="AlphaFoldDB" id="A0A6J2TGJ1"/>
<proteinExistence type="inferred from homology"/>
<dbReference type="Proteomes" id="UP000504634">
    <property type="component" value="Unplaced"/>
</dbReference>
<dbReference type="Gene3D" id="3.40.50.1820">
    <property type="entry name" value="alpha/beta hydrolase"/>
    <property type="match status" value="2"/>
</dbReference>
<dbReference type="OrthoDB" id="19653at2759"/>
<dbReference type="PANTHER" id="PTHR43142:SF1">
    <property type="entry name" value="CARBOXYLIC ESTER HYDROLASE"/>
    <property type="match status" value="1"/>
</dbReference>
<name>A0A6J2TGJ1_DROLE</name>
<dbReference type="InterPro" id="IPR002018">
    <property type="entry name" value="CarbesteraseB"/>
</dbReference>
<keyword evidence="3" id="KW-0378">Hydrolase</keyword>
<feature type="domain" description="Carboxylesterase type B" evidence="7">
    <location>
        <begin position="622"/>
        <end position="1135"/>
    </location>
</feature>
<evidence type="ECO:0000256" key="5">
    <source>
        <dbReference type="ARBA" id="ARBA00023180"/>
    </source>
</evidence>
<protein>
    <recommendedName>
        <fullName evidence="6">carboxylesterase</fullName>
        <ecNumber evidence="6">3.1.1.1</ecNumber>
    </recommendedName>
</protein>
<evidence type="ECO:0000313" key="8">
    <source>
        <dbReference type="Proteomes" id="UP000504634"/>
    </source>
</evidence>
<dbReference type="InterPro" id="IPR029058">
    <property type="entry name" value="AB_hydrolase_fold"/>
</dbReference>
<comment type="similarity">
    <text evidence="1">Belongs to the type-B carboxylesterase/lipase family.</text>
</comment>
<gene>
    <name evidence="9" type="primary">LOC115623824</name>
</gene>
<keyword evidence="8" id="KW-1185">Reference proteome</keyword>
<keyword evidence="5" id="KW-0325">Glycoprotein</keyword>
<organism evidence="8 9">
    <name type="scientific">Drosophila lebanonensis</name>
    <name type="common">Fruit fly</name>
    <name type="synonym">Scaptodrosophila lebanonensis</name>
    <dbReference type="NCBI Taxonomy" id="7225"/>
    <lineage>
        <taxon>Eukaryota</taxon>
        <taxon>Metazoa</taxon>
        <taxon>Ecdysozoa</taxon>
        <taxon>Arthropoda</taxon>
        <taxon>Hexapoda</taxon>
        <taxon>Insecta</taxon>
        <taxon>Pterygota</taxon>
        <taxon>Neoptera</taxon>
        <taxon>Endopterygota</taxon>
        <taxon>Diptera</taxon>
        <taxon>Brachycera</taxon>
        <taxon>Muscomorpha</taxon>
        <taxon>Ephydroidea</taxon>
        <taxon>Drosophilidae</taxon>
        <taxon>Scaptodrosophila</taxon>
    </lineage>
</organism>
<keyword evidence="2" id="KW-0719">Serine esterase</keyword>
<feature type="domain" description="Carboxylesterase type B" evidence="7">
    <location>
        <begin position="33"/>
        <end position="557"/>
    </location>
</feature>
<evidence type="ECO:0000256" key="1">
    <source>
        <dbReference type="ARBA" id="ARBA00005964"/>
    </source>
</evidence>
<reference evidence="9" key="1">
    <citation type="submission" date="2025-08" db="UniProtKB">
        <authorList>
            <consortium name="RefSeq"/>
        </authorList>
    </citation>
    <scope>IDENTIFICATION</scope>
    <source>
        <strain evidence="9">11010-0011.00</strain>
        <tissue evidence="9">Whole body</tissue>
    </source>
</reference>
<keyword evidence="4" id="KW-1015">Disulfide bond</keyword>
<dbReference type="EC" id="3.1.1.1" evidence="6"/>
<dbReference type="FunFam" id="3.40.50.1820:FF:000092">
    <property type="entry name" value="Carboxylic ester hydrolase"/>
    <property type="match status" value="2"/>
</dbReference>
<dbReference type="Pfam" id="PF00135">
    <property type="entry name" value="COesterase"/>
    <property type="match status" value="2"/>
</dbReference>
<dbReference type="GO" id="GO:0106435">
    <property type="term" value="F:carboxylesterase activity"/>
    <property type="evidence" value="ECO:0007669"/>
    <property type="project" value="UniProtKB-EC"/>
</dbReference>
<sequence length="1155" mass="130802">MDVQVGVGDLLKLGAKLIAHKVIQYRLGTKHTTELATKYGRVKGLQRKTIYDGELYFAFEGIPFAKPPLGELRFRAPQPVEPWQGVRDCTFPRGKPLQKHFVLKVMEGSEDCLYLNVYAKKLKEGSSTTPLPVIVWIYGGGFQIGEATRDFYSPDYFMKHDVVLVTFNYRLGVLGFLSLKDRDLDVPGNAGLKDQVQALRWIHENIAEFNGDPNNITLMGESAGAASTEVMMTTEQTRGLFHKAIMQSGSSLCSWANEPDRSWPYRLACRLGYAGSENEKEVFRFLLKASPNDITSQCNNVLTKEEVRDYLMFPFGPVVEPYVSEHCVIPKPQSEQLATAWGNELPLIIGGTSFEGLFSYQSTMHDAEHMLSSFEAILPRSVREQSTPAEIRELVRQLKIFYFEDATRGSMEFNECLQVLSIKHFWHDMHRTLLARLPNSKFPTYLYRFDFDSPHFNHYRILLCGRHQRGVSHADDISYMFYHILSSKIDKTSPEYRTIERLIAMWTSFAAHGNPNCEAIAPTSWNALEADGPRRCLNISERVEFITLPETKQFELWDSFYTKQDPQLFKIKNKTTTINNKNKRHKCCTTATALDKSAKVSNSLLITRLNVSMESDGAPIEAKTSSGPIIGKGCKAVYGDEYVSFERIPYAEPPIGELRFKAPQPVKPWTEPLDCRYKGEKPLQYNHFTQQLEGREDCLYLNVYAKKLNSSHPLPLIVFFFGGGFEKGDPTTELHSPDYFMMRDVVVATVSYRVGALGFLSLKDAKVGVPGNAGLKDQFLALQWLKLNASNFNADPSNITVFGESAGAASVHYLMLNPRAEGLFHKAILQSGNVLCSWALCPLTNLPQRLAIALGMDEVEAATDAKLLEFLQRVPGEQLVKPYLLSASENLDDCLFQFGPMVEPYACEHSVLLQPPSELLANAWGNKIPVLMSGTSFEGLLMYARVHLAPYLITTLKEEPEHMLPLDLKRNLPLDVARRLGLLLQRTHFGEKPIGMDSVLSYCEYASYKVFWHPIIRGLNKRLAVSQAPTYLYRFDFDSPTFNHQRLKYCGDKLRGVAHVDDHSYLWYGAFSWKLDRHTPEFLTITRMIDIVTTFAATSNPNCPSVASELSRSLKWAPLRKDAPTIECLNISDHIKLMDLPEQQKLLVWDSIYKK</sequence>
<dbReference type="SUPFAM" id="SSF53474">
    <property type="entry name" value="alpha/beta-Hydrolases"/>
    <property type="match status" value="2"/>
</dbReference>
<evidence type="ECO:0000256" key="4">
    <source>
        <dbReference type="ARBA" id="ARBA00023157"/>
    </source>
</evidence>
<dbReference type="PANTHER" id="PTHR43142">
    <property type="entry name" value="CARBOXYLIC ESTER HYDROLASE"/>
    <property type="match status" value="1"/>
</dbReference>
<evidence type="ECO:0000259" key="7">
    <source>
        <dbReference type="Pfam" id="PF00135"/>
    </source>
</evidence>
<evidence type="ECO:0000256" key="2">
    <source>
        <dbReference type="ARBA" id="ARBA00022487"/>
    </source>
</evidence>
<evidence type="ECO:0000256" key="6">
    <source>
        <dbReference type="ARBA" id="ARBA00039155"/>
    </source>
</evidence>
<dbReference type="GeneID" id="115623824"/>
<evidence type="ECO:0000256" key="3">
    <source>
        <dbReference type="ARBA" id="ARBA00022801"/>
    </source>
</evidence>
<evidence type="ECO:0000313" key="9">
    <source>
        <dbReference type="RefSeq" id="XP_030374228.1"/>
    </source>
</evidence>